<keyword evidence="3" id="KW-1185">Reference proteome</keyword>
<dbReference type="InterPro" id="IPR013974">
    <property type="entry name" value="SAF"/>
</dbReference>
<name>A0A132TR88_9BACL</name>
<reference evidence="2 3" key="1">
    <citation type="submission" date="2015-08" db="EMBL/GenBank/DDBJ databases">
        <title>Genomes of Paenibacillus riograndensis.</title>
        <authorList>
            <person name="Sant'Anna F.H."/>
            <person name="Souza R."/>
            <person name="Ambrosini A."/>
            <person name="Bach E."/>
            <person name="Fernandes G."/>
            <person name="Balsanelli E."/>
            <person name="Baura V.A."/>
            <person name="Pedrosa F.O."/>
            <person name="Souza E.M."/>
            <person name="Passaglia L."/>
        </authorList>
    </citation>
    <scope>NUCLEOTIDE SEQUENCE [LARGE SCALE GENOMIC DNA]</scope>
    <source>
        <strain evidence="2 3">CAS34</strain>
    </source>
</reference>
<dbReference type="SUPFAM" id="SSF51569">
    <property type="entry name" value="Aldolase"/>
    <property type="match status" value="1"/>
</dbReference>
<evidence type="ECO:0000259" key="1">
    <source>
        <dbReference type="PROSITE" id="PS50844"/>
    </source>
</evidence>
<dbReference type="NCBIfam" id="TIGR03569">
    <property type="entry name" value="NeuB_NnaB"/>
    <property type="match status" value="1"/>
</dbReference>
<sequence>MRTDLFREPVYIIAEAGVNHNGSVELAKELINKAAEAGADAVKFQTFKSEKLVSRAALKADYQKETTGSGGSQLEMLKKLELSYDDYRDLHKYCKDLGIEFLSTPFDIESLKFLTSEIGLSTIKISSGDITNLPLLYETASTGSDIILSSGISTLGTIEEALGAIALGYTSRGDAPTIKGMQEAYYSKEGQETLSSKVTLLHCTTDYPTQYKDVHLNKMITMKHAFGLQVGYSDHTIGLEISLAAVAMGAHVIEKHFTLDKNMEGPDHKASIEPEELTQMVQQIRNIEKSLGIFAKIPASNEIKNAYAARKSVVAAKAIRKGDLFSTDNLTIKRPGNGFPPSAYWTLLGRKAEKSFELDDLIE</sequence>
<dbReference type="InterPro" id="IPR020007">
    <property type="entry name" value="NeuB/NeuA"/>
</dbReference>
<dbReference type="OrthoDB" id="9814210at2"/>
<dbReference type="InterPro" id="IPR051690">
    <property type="entry name" value="PseI-like"/>
</dbReference>
<dbReference type="Pfam" id="PF03102">
    <property type="entry name" value="NeuB"/>
    <property type="match status" value="1"/>
</dbReference>
<dbReference type="InterPro" id="IPR057736">
    <property type="entry name" value="SAF_PseI/NeuA/NeuB"/>
</dbReference>
<evidence type="ECO:0000313" key="2">
    <source>
        <dbReference type="EMBL" id="KWX73800.1"/>
    </source>
</evidence>
<dbReference type="InterPro" id="IPR036732">
    <property type="entry name" value="AFP_Neu5c_C_sf"/>
</dbReference>
<dbReference type="InterPro" id="IPR013785">
    <property type="entry name" value="Aldolase_TIM"/>
</dbReference>
<dbReference type="AlphaFoldDB" id="A0A132TR88"/>
<feature type="domain" description="AFP-like" evidence="1">
    <location>
        <begin position="312"/>
        <end position="363"/>
    </location>
</feature>
<dbReference type="PATRIC" id="fig|483937.3.peg.6981"/>
<dbReference type="RefSeq" id="WP_060862161.1">
    <property type="nucleotide sequence ID" value="NZ_LIRB01000141.1"/>
</dbReference>
<comment type="caution">
    <text evidence="2">The sequence shown here is derived from an EMBL/GenBank/DDBJ whole genome shotgun (WGS) entry which is preliminary data.</text>
</comment>
<dbReference type="CDD" id="cd11615">
    <property type="entry name" value="SAF_NeuB_like"/>
    <property type="match status" value="1"/>
</dbReference>
<dbReference type="SUPFAM" id="SSF51269">
    <property type="entry name" value="AFP III-like domain"/>
    <property type="match status" value="1"/>
</dbReference>
<dbReference type="PANTHER" id="PTHR42966:SF1">
    <property type="entry name" value="SIALIC ACID SYNTHASE"/>
    <property type="match status" value="1"/>
</dbReference>
<dbReference type="PANTHER" id="PTHR42966">
    <property type="entry name" value="N-ACETYLNEURAMINATE SYNTHASE"/>
    <property type="match status" value="1"/>
</dbReference>
<accession>A0A132TR88</accession>
<protein>
    <recommendedName>
        <fullName evidence="1">AFP-like domain-containing protein</fullName>
    </recommendedName>
</protein>
<dbReference type="Gene3D" id="3.90.1210.10">
    <property type="entry name" value="Antifreeze-like/N-acetylneuraminic acid synthase C-terminal domain"/>
    <property type="match status" value="1"/>
</dbReference>
<dbReference type="GO" id="GO:0047444">
    <property type="term" value="F:N-acylneuraminate-9-phosphate synthase activity"/>
    <property type="evidence" value="ECO:0007669"/>
    <property type="project" value="TreeGrafter"/>
</dbReference>
<dbReference type="InterPro" id="IPR013132">
    <property type="entry name" value="PseI/NeuA/B-like_N"/>
</dbReference>
<dbReference type="PROSITE" id="PS50844">
    <property type="entry name" value="AFP_LIKE"/>
    <property type="match status" value="1"/>
</dbReference>
<dbReference type="Gene3D" id="3.20.20.70">
    <property type="entry name" value="Aldolase class I"/>
    <property type="match status" value="1"/>
</dbReference>
<gene>
    <name evidence="2" type="ORF">AMQ84_22385</name>
</gene>
<proteinExistence type="predicted"/>
<dbReference type="GO" id="GO:0016051">
    <property type="term" value="P:carbohydrate biosynthetic process"/>
    <property type="evidence" value="ECO:0007669"/>
    <property type="project" value="InterPro"/>
</dbReference>
<dbReference type="InterPro" id="IPR006190">
    <property type="entry name" value="SAF_AFP_Neu5Ac"/>
</dbReference>
<dbReference type="Proteomes" id="UP000070475">
    <property type="component" value="Unassembled WGS sequence"/>
</dbReference>
<dbReference type="EMBL" id="LIRB01000141">
    <property type="protein sequence ID" value="KWX73800.1"/>
    <property type="molecule type" value="Genomic_DNA"/>
</dbReference>
<dbReference type="Pfam" id="PF08666">
    <property type="entry name" value="SAF"/>
    <property type="match status" value="1"/>
</dbReference>
<organism evidence="2 3">
    <name type="scientific">Paenibacillus riograndensis</name>
    <dbReference type="NCBI Taxonomy" id="483937"/>
    <lineage>
        <taxon>Bacteria</taxon>
        <taxon>Bacillati</taxon>
        <taxon>Bacillota</taxon>
        <taxon>Bacilli</taxon>
        <taxon>Bacillales</taxon>
        <taxon>Paenibacillaceae</taxon>
        <taxon>Paenibacillus</taxon>
        <taxon>Paenibacillus sonchi group</taxon>
    </lineage>
</organism>
<evidence type="ECO:0000313" key="3">
    <source>
        <dbReference type="Proteomes" id="UP000070475"/>
    </source>
</evidence>